<accession>A0A3B0VSH5</accession>
<evidence type="ECO:0000256" key="1">
    <source>
        <dbReference type="ARBA" id="ARBA00004196"/>
    </source>
</evidence>
<organism evidence="5">
    <name type="scientific">hydrothermal vent metagenome</name>
    <dbReference type="NCBI Taxonomy" id="652676"/>
    <lineage>
        <taxon>unclassified sequences</taxon>
        <taxon>metagenomes</taxon>
        <taxon>ecological metagenomes</taxon>
    </lineage>
</organism>
<feature type="coiled-coil region" evidence="3">
    <location>
        <begin position="131"/>
        <end position="165"/>
    </location>
</feature>
<comment type="subcellular location">
    <subcellularLocation>
        <location evidence="1">Cell envelope</location>
    </subcellularLocation>
</comment>
<protein>
    <recommendedName>
        <fullName evidence="4">YknX-like beta-barrel domain-containing protein</fullName>
    </recommendedName>
</protein>
<evidence type="ECO:0000256" key="3">
    <source>
        <dbReference type="SAM" id="Coils"/>
    </source>
</evidence>
<dbReference type="AlphaFoldDB" id="A0A3B0VSH5"/>
<evidence type="ECO:0000256" key="2">
    <source>
        <dbReference type="ARBA" id="ARBA00023054"/>
    </source>
</evidence>
<dbReference type="GO" id="GO:0030313">
    <property type="term" value="C:cell envelope"/>
    <property type="evidence" value="ECO:0007669"/>
    <property type="project" value="UniProtKB-SubCell"/>
</dbReference>
<feature type="domain" description="YknX-like beta-barrel" evidence="4">
    <location>
        <begin position="231"/>
        <end position="309"/>
    </location>
</feature>
<keyword evidence="2 3" id="KW-0175">Coiled coil</keyword>
<dbReference type="Gene3D" id="2.40.30.170">
    <property type="match status" value="1"/>
</dbReference>
<sequence>MKLLVILCLSTLNSFAETIYITGSIESQNTQRVLMPLVPSFNGKISDMAAEGSQVKTGDFLLRVDGSSIDSQIETQIEQLEVFKATAKKNSLDLKIQLNQAQIAYEKANINKQIATMKAQVPLDFIGELAYKQNQLQLKNTEKSLQKATADLQEVKLKIRDNKQEIVLGVTQKQQKLDYLQETLSRFSIHAQQDGYVIYSTKAWTGEKIQTGDQMQSGSEVMSVSQNANLQIIAYINAIDIPKLHSKQKVNIQFDAYLGKQYQGKIIQVASGGEDKQVWGDALYYKTVIKILDKAPENLLLGMSALIEIKLEDKNL</sequence>
<dbReference type="EMBL" id="UOEW01000334">
    <property type="protein sequence ID" value="VAW41992.1"/>
    <property type="molecule type" value="Genomic_DNA"/>
</dbReference>
<evidence type="ECO:0000313" key="5">
    <source>
        <dbReference type="EMBL" id="VAW41992.1"/>
    </source>
</evidence>
<evidence type="ECO:0000259" key="4">
    <source>
        <dbReference type="Pfam" id="PF25990"/>
    </source>
</evidence>
<reference evidence="5" key="1">
    <citation type="submission" date="2018-06" db="EMBL/GenBank/DDBJ databases">
        <authorList>
            <person name="Zhirakovskaya E."/>
        </authorList>
    </citation>
    <scope>NUCLEOTIDE SEQUENCE</scope>
</reference>
<name>A0A3B0VSH5_9ZZZZ</name>
<dbReference type="InterPro" id="IPR058636">
    <property type="entry name" value="Beta-barrel_YknX"/>
</dbReference>
<proteinExistence type="predicted"/>
<dbReference type="Pfam" id="PF25990">
    <property type="entry name" value="Beta-barrel_YknX"/>
    <property type="match status" value="1"/>
</dbReference>
<gene>
    <name evidence="5" type="ORF">MNBD_GAMMA01-944</name>
</gene>
<dbReference type="PANTHER" id="PTHR32347">
    <property type="entry name" value="EFFLUX SYSTEM COMPONENT YKNX-RELATED"/>
    <property type="match status" value="1"/>
</dbReference>
<dbReference type="InterPro" id="IPR050465">
    <property type="entry name" value="UPF0194_transport"/>
</dbReference>
<dbReference type="PANTHER" id="PTHR32347:SF23">
    <property type="entry name" value="BLL5650 PROTEIN"/>
    <property type="match status" value="1"/>
</dbReference>